<name>A0ABU4SNF5_9GAMM</name>
<comment type="caution">
    <text evidence="2">The sequence shown here is derived from an EMBL/GenBank/DDBJ whole genome shotgun (WGS) entry which is preliminary data.</text>
</comment>
<dbReference type="SUPFAM" id="SSF55469">
    <property type="entry name" value="FMN-dependent nitroreductase-like"/>
    <property type="match status" value="1"/>
</dbReference>
<reference evidence="3" key="1">
    <citation type="journal article" date="2024" name="Toxins">
        <title>Genome Sequence Analysis of Native Xenorhabdus Strains Isolated from Entomopathogenic Nematodes in Argentina.</title>
        <authorList>
            <person name="Palma L."/>
            <person name="Frizzo L."/>
            <person name="Kaiser S."/>
            <person name="Berry C."/>
            <person name="Caballero P."/>
            <person name="Bode H.B."/>
            <person name="Del Valle E.E."/>
        </authorList>
    </citation>
    <scope>NUCLEOTIDE SEQUENCE [LARGE SCALE GENOMIC DNA]</scope>
    <source>
        <strain evidence="3">Reich</strain>
    </source>
</reference>
<dbReference type="Pfam" id="PF00881">
    <property type="entry name" value="Nitroreductase"/>
    <property type="match status" value="1"/>
</dbReference>
<dbReference type="InterPro" id="IPR029479">
    <property type="entry name" value="Nitroreductase"/>
</dbReference>
<dbReference type="CDD" id="cd02142">
    <property type="entry name" value="McbC_SagB-like_oxidoreductase"/>
    <property type="match status" value="1"/>
</dbReference>
<gene>
    <name evidence="2" type="ORF">FE394_13455</name>
</gene>
<evidence type="ECO:0000259" key="1">
    <source>
        <dbReference type="Pfam" id="PF00881"/>
    </source>
</evidence>
<dbReference type="EMBL" id="VCDP01000053">
    <property type="protein sequence ID" value="MDX8000180.1"/>
    <property type="molecule type" value="Genomic_DNA"/>
</dbReference>
<proteinExistence type="predicted"/>
<dbReference type="PANTHER" id="PTHR43745:SF2">
    <property type="entry name" value="NITROREDUCTASE MJ1384-RELATED"/>
    <property type="match status" value="1"/>
</dbReference>
<organism evidence="2 3">
    <name type="scientific">Xenorhabdus littoralis</name>
    <dbReference type="NCBI Taxonomy" id="2582835"/>
    <lineage>
        <taxon>Bacteria</taxon>
        <taxon>Pseudomonadati</taxon>
        <taxon>Pseudomonadota</taxon>
        <taxon>Gammaproteobacteria</taxon>
        <taxon>Enterobacterales</taxon>
        <taxon>Morganellaceae</taxon>
        <taxon>Xenorhabdus</taxon>
    </lineage>
</organism>
<keyword evidence="3" id="KW-1185">Reference proteome</keyword>
<evidence type="ECO:0000313" key="2">
    <source>
        <dbReference type="EMBL" id="MDX8000180.1"/>
    </source>
</evidence>
<dbReference type="PANTHER" id="PTHR43745">
    <property type="entry name" value="NITROREDUCTASE MJ1384-RELATED"/>
    <property type="match status" value="1"/>
</dbReference>
<evidence type="ECO:0000313" key="3">
    <source>
        <dbReference type="Proteomes" id="UP001271640"/>
    </source>
</evidence>
<protein>
    <submittedName>
        <fullName evidence="2">SagB/ThcOx family dehydrogenase</fullName>
    </submittedName>
</protein>
<dbReference type="InterPro" id="IPR000415">
    <property type="entry name" value="Nitroreductase-like"/>
</dbReference>
<dbReference type="InterPro" id="IPR052544">
    <property type="entry name" value="Bacteriocin_Proc_Enz"/>
</dbReference>
<dbReference type="Gene3D" id="3.40.109.10">
    <property type="entry name" value="NADH Oxidase"/>
    <property type="match status" value="1"/>
</dbReference>
<dbReference type="Proteomes" id="UP001271640">
    <property type="component" value="Unassembled WGS sequence"/>
</dbReference>
<accession>A0ABU4SNF5</accession>
<sequence length="379" mass="44193">MNPHHHLHLLVREKDMVSIVDMPNELKLNPFFRIRFGKTIHIDLLLQEETYVIYNVKVLSALACISGSQPTFVISEKFAEVLEVDINTALEVISNLYESNIIQDASVTDPREDAVSHWIDRGWMEALVMHLRTRNLPYSDRNASNSMQEQRNSLSNLIKKEPLPDFWKIYSDKKYLTLPTPRSLPEEPMDQLLLRRRSNRPWKKKRIDQNELSTILHFANIETRRLRKEAEQYLDSQPERLLNSSFSALESYFFAFNISDLETGIYHYDPLDHRVALIRNGDLCEDLIKMCIGQERIRGCACAFVISAVWLRYMYRYRHSRAYRTLMINTAELAQKYILLGTALHFSTFLTPAFEDDYANCIMGMNGYEEAPLYVVAIG</sequence>
<feature type="domain" description="Nitroreductase" evidence="1">
    <location>
        <begin position="194"/>
        <end position="379"/>
    </location>
</feature>